<feature type="domain" description="SH3b" evidence="1">
    <location>
        <begin position="119"/>
        <end position="181"/>
    </location>
</feature>
<gene>
    <name evidence="2" type="ORF">HED64_16735</name>
</gene>
<dbReference type="Gene3D" id="3.10.490.10">
    <property type="entry name" value="Gamma-glutamyl cyclotransferase-like"/>
    <property type="match status" value="1"/>
</dbReference>
<dbReference type="InterPro" id="IPR003646">
    <property type="entry name" value="SH3-like_bac-type"/>
</dbReference>
<dbReference type="Proteomes" id="UP000746595">
    <property type="component" value="Unassembled WGS sequence"/>
</dbReference>
<evidence type="ECO:0000313" key="2">
    <source>
        <dbReference type="EMBL" id="NKG22347.1"/>
    </source>
</evidence>
<organism evidence="2 3">
    <name type="scientific">Paeniglutamicibacter terrestris</name>
    <dbReference type="NCBI Taxonomy" id="2723403"/>
    <lineage>
        <taxon>Bacteria</taxon>
        <taxon>Bacillati</taxon>
        <taxon>Actinomycetota</taxon>
        <taxon>Actinomycetes</taxon>
        <taxon>Micrococcales</taxon>
        <taxon>Micrococcaceae</taxon>
        <taxon>Paeniglutamicibacter</taxon>
    </lineage>
</organism>
<feature type="domain" description="SH3b" evidence="1">
    <location>
        <begin position="50"/>
        <end position="114"/>
    </location>
</feature>
<dbReference type="PROSITE" id="PS51781">
    <property type="entry name" value="SH3B"/>
    <property type="match status" value="3"/>
</dbReference>
<dbReference type="InterPro" id="IPR052354">
    <property type="entry name" value="Cell_Wall_Dynamics_Protein"/>
</dbReference>
<dbReference type="SMART" id="SM00287">
    <property type="entry name" value="SH3b"/>
    <property type="match status" value="3"/>
</dbReference>
<dbReference type="PANTHER" id="PTHR34408">
    <property type="entry name" value="FAMILY PROTEIN, PUTATIVE-RELATED"/>
    <property type="match status" value="1"/>
</dbReference>
<protein>
    <submittedName>
        <fullName evidence="2">SH3 domain-containing protein</fullName>
    </submittedName>
</protein>
<dbReference type="Pfam" id="PF08239">
    <property type="entry name" value="SH3_3"/>
    <property type="match status" value="3"/>
</dbReference>
<dbReference type="SUPFAM" id="SSF110857">
    <property type="entry name" value="Gamma-glutamyl cyclotransferase-like"/>
    <property type="match status" value="1"/>
</dbReference>
<comment type="caution">
    <text evidence="2">The sequence shown here is derived from an EMBL/GenBank/DDBJ whole genome shotgun (WGS) entry which is preliminary data.</text>
</comment>
<proteinExistence type="predicted"/>
<name>A0ABX1G7W6_9MICC</name>
<reference evidence="2 3" key="1">
    <citation type="submission" date="2020-04" db="EMBL/GenBank/DDBJ databases">
        <title>Paeniglutamicibacter sp. ANT13_2, a novel actinomycete isolated from sediment in Antarctica.</title>
        <authorList>
            <person name="Sakdapetsiri C."/>
            <person name="Pinyakong O."/>
        </authorList>
    </citation>
    <scope>NUCLEOTIDE SEQUENCE [LARGE SCALE GENOMIC DNA]</scope>
    <source>
        <strain evidence="2 3">ANT13_2</strain>
    </source>
</reference>
<evidence type="ECO:0000259" key="1">
    <source>
        <dbReference type="PROSITE" id="PS51781"/>
    </source>
</evidence>
<dbReference type="Gene3D" id="2.30.30.40">
    <property type="entry name" value="SH3 Domains"/>
    <property type="match status" value="3"/>
</dbReference>
<dbReference type="InterPro" id="IPR009288">
    <property type="entry name" value="AIG2-like_dom"/>
</dbReference>
<evidence type="ECO:0000313" key="3">
    <source>
        <dbReference type="Proteomes" id="UP000746595"/>
    </source>
</evidence>
<dbReference type="InterPro" id="IPR036568">
    <property type="entry name" value="GGCT-like_sf"/>
</dbReference>
<dbReference type="PANTHER" id="PTHR34408:SF1">
    <property type="entry name" value="GLYCOSYL HYDROLASE FAMILY 19 DOMAIN-CONTAINING PROTEIN HI_1415"/>
    <property type="match status" value="1"/>
</dbReference>
<dbReference type="Pfam" id="PF06094">
    <property type="entry name" value="GGACT"/>
    <property type="match status" value="1"/>
</dbReference>
<dbReference type="EMBL" id="JAAWVT010000010">
    <property type="protein sequence ID" value="NKG22347.1"/>
    <property type="molecule type" value="Genomic_DNA"/>
</dbReference>
<accession>A0ABX1G7W6</accession>
<keyword evidence="3" id="KW-1185">Reference proteome</keyword>
<dbReference type="RefSeq" id="WP_168153124.1">
    <property type="nucleotide sequence ID" value="NZ_JAAWVT010000010.1"/>
</dbReference>
<sequence>MITALVLAIVVTGSGAGVHGIVDAHAAEVSRTLPPGSAPVTLAALGIGATTVKLTKVTTNNLNLRSGRSTSSAVILTIPQNTKLSITEVIGDWSKTTHKNKSGWVSSAYLKNAPATTPTAVKKITTNNLNLRQANCTSSKILLSIPKGTTISVTSTSGTWSKTSYKSRSGWVASAYLKNVTGSKPPTKPSLSYRWTTANVNVRKGNRTHYASLGVVPFNERVTYISSSSGWSKVKTTKGTGWISSKYLKTNEQYAVSVYGTLRKGQSAYHLLRGRTVKESTTKLSAFNMYLKPNQTWWSFIVPTTTKSRTVVVERMDIKPESYKSALASLDKWERYDANKPLADQNYNRKIVTDINGRKSWAYLGGSKISKYLTQNGIRVNSGDYLKRY</sequence>
<feature type="domain" description="SH3b" evidence="1">
    <location>
        <begin position="190"/>
        <end position="252"/>
    </location>
</feature>